<reference evidence="7 8" key="1">
    <citation type="submission" date="2021-07" db="EMBL/GenBank/DDBJ databases">
        <title>Complete genome sequence of nontuberculous Mycobacterium sp. TY59.</title>
        <authorList>
            <person name="Fukushima K."/>
        </authorList>
    </citation>
    <scope>NUCLEOTIDE SEQUENCE [LARGE SCALE GENOMIC DNA]</scope>
    <source>
        <strain evidence="7 8">TY59</strain>
    </source>
</reference>
<dbReference type="SUPFAM" id="SSF47336">
    <property type="entry name" value="ACP-like"/>
    <property type="match status" value="2"/>
</dbReference>
<proteinExistence type="predicted"/>
<dbReference type="Gene3D" id="3.30.559.10">
    <property type="entry name" value="Chloramphenicol acetyltransferase-like domain"/>
    <property type="match status" value="3"/>
</dbReference>
<evidence type="ECO:0000256" key="5">
    <source>
        <dbReference type="SAM" id="Phobius"/>
    </source>
</evidence>
<dbReference type="Gene3D" id="3.40.50.12780">
    <property type="entry name" value="N-terminal domain of ligase-like"/>
    <property type="match status" value="1"/>
</dbReference>
<dbReference type="InterPro" id="IPR020806">
    <property type="entry name" value="PKS_PP-bd"/>
</dbReference>
<keyword evidence="3" id="KW-0597">Phosphoprotein</keyword>
<dbReference type="InterPro" id="IPR042099">
    <property type="entry name" value="ANL_N_sf"/>
</dbReference>
<dbReference type="EMBL" id="AP024828">
    <property type="protein sequence ID" value="BCZ22376.1"/>
    <property type="molecule type" value="Genomic_DNA"/>
</dbReference>
<evidence type="ECO:0000256" key="1">
    <source>
        <dbReference type="ARBA" id="ARBA00001957"/>
    </source>
</evidence>
<dbReference type="Gene3D" id="1.10.1200.10">
    <property type="entry name" value="ACP-like"/>
    <property type="match status" value="2"/>
</dbReference>
<dbReference type="InterPro" id="IPR009081">
    <property type="entry name" value="PP-bd_ACP"/>
</dbReference>
<keyword evidence="5" id="KW-0472">Membrane</keyword>
<dbReference type="Gene3D" id="2.30.38.10">
    <property type="entry name" value="Luciferase, Domain 3"/>
    <property type="match status" value="1"/>
</dbReference>
<evidence type="ECO:0000313" key="7">
    <source>
        <dbReference type="EMBL" id="BCZ22376.1"/>
    </source>
</evidence>
<accession>A0ABN6IJ64</accession>
<dbReference type="Pfam" id="PF00668">
    <property type="entry name" value="Condensation"/>
    <property type="match status" value="3"/>
</dbReference>
<dbReference type="RefSeq" id="WP_250160800.1">
    <property type="nucleotide sequence ID" value="NZ_AP024828.1"/>
</dbReference>
<dbReference type="PANTHER" id="PTHR45527:SF1">
    <property type="entry name" value="FATTY ACID SYNTHASE"/>
    <property type="match status" value="1"/>
</dbReference>
<organism evidence="7 8">
    <name type="scientific">Mycobacterium senriense</name>
    <dbReference type="NCBI Taxonomy" id="2775496"/>
    <lineage>
        <taxon>Bacteria</taxon>
        <taxon>Bacillati</taxon>
        <taxon>Actinomycetota</taxon>
        <taxon>Actinomycetes</taxon>
        <taxon>Mycobacteriales</taxon>
        <taxon>Mycobacteriaceae</taxon>
        <taxon>Mycobacterium</taxon>
        <taxon>Mycobacterium avium complex (MAC)</taxon>
    </lineage>
</organism>
<dbReference type="InterPro" id="IPR006162">
    <property type="entry name" value="Ppantetheine_attach_site"/>
</dbReference>
<dbReference type="Pfam" id="PF13193">
    <property type="entry name" value="AMP-binding_C"/>
    <property type="match status" value="2"/>
</dbReference>
<dbReference type="PROSITE" id="PS00455">
    <property type="entry name" value="AMP_BINDING"/>
    <property type="match status" value="2"/>
</dbReference>
<dbReference type="NCBIfam" id="TIGR01733">
    <property type="entry name" value="AA-adenyl-dom"/>
    <property type="match status" value="2"/>
</dbReference>
<gene>
    <name evidence="7" type="ORF">MTY59_22310</name>
</gene>
<dbReference type="InterPro" id="IPR000873">
    <property type="entry name" value="AMP-dep_synth/lig_dom"/>
</dbReference>
<dbReference type="InterPro" id="IPR025110">
    <property type="entry name" value="AMP-bd_C"/>
</dbReference>
<keyword evidence="8" id="KW-1185">Reference proteome</keyword>
<dbReference type="Proteomes" id="UP000826012">
    <property type="component" value="Chromosome"/>
</dbReference>
<dbReference type="PROSITE" id="PS00012">
    <property type="entry name" value="PHOSPHOPANTETHEINE"/>
    <property type="match status" value="2"/>
</dbReference>
<dbReference type="CDD" id="cd05930">
    <property type="entry name" value="A_NRPS"/>
    <property type="match status" value="1"/>
</dbReference>
<keyword evidence="2" id="KW-0596">Phosphopantetheine</keyword>
<dbReference type="InterPro" id="IPR020845">
    <property type="entry name" value="AMP-binding_CS"/>
</dbReference>
<name>A0ABN6IJ64_9MYCO</name>
<dbReference type="Pfam" id="PF00550">
    <property type="entry name" value="PP-binding"/>
    <property type="match status" value="2"/>
</dbReference>
<dbReference type="InterPro" id="IPR001242">
    <property type="entry name" value="Condensation_dom"/>
</dbReference>
<evidence type="ECO:0000256" key="4">
    <source>
        <dbReference type="SAM" id="MobiDB-lite"/>
    </source>
</evidence>
<dbReference type="Gene3D" id="3.40.50.980">
    <property type="match status" value="2"/>
</dbReference>
<dbReference type="Pfam" id="PF00501">
    <property type="entry name" value="AMP-binding"/>
    <property type="match status" value="2"/>
</dbReference>
<keyword evidence="5" id="KW-0812">Transmembrane</keyword>
<feature type="transmembrane region" description="Helical" evidence="5">
    <location>
        <begin position="2311"/>
        <end position="2334"/>
    </location>
</feature>
<reference evidence="7 8" key="2">
    <citation type="submission" date="2021-07" db="EMBL/GenBank/DDBJ databases">
        <authorList>
            <person name="Matsumoto Y."/>
            <person name="Motooka D."/>
            <person name="Nakamura S."/>
        </authorList>
    </citation>
    <scope>NUCLEOTIDE SEQUENCE [LARGE SCALE GENOMIC DNA]</scope>
    <source>
        <strain evidence="7 8">TY59</strain>
    </source>
</reference>
<dbReference type="PROSITE" id="PS50075">
    <property type="entry name" value="CARRIER"/>
    <property type="match status" value="2"/>
</dbReference>
<dbReference type="InterPro" id="IPR045851">
    <property type="entry name" value="AMP-bd_C_sf"/>
</dbReference>
<dbReference type="SMART" id="SM00823">
    <property type="entry name" value="PKS_PP"/>
    <property type="match status" value="2"/>
</dbReference>
<dbReference type="SUPFAM" id="SSF56801">
    <property type="entry name" value="Acetyl-CoA synthetase-like"/>
    <property type="match status" value="2"/>
</dbReference>
<dbReference type="Gene3D" id="3.30.300.30">
    <property type="match status" value="2"/>
</dbReference>
<dbReference type="SUPFAM" id="SSF52777">
    <property type="entry name" value="CoA-dependent acyltransferases"/>
    <property type="match status" value="5"/>
</dbReference>
<evidence type="ECO:0000256" key="2">
    <source>
        <dbReference type="ARBA" id="ARBA00022450"/>
    </source>
</evidence>
<evidence type="ECO:0000313" key="8">
    <source>
        <dbReference type="Proteomes" id="UP000826012"/>
    </source>
</evidence>
<keyword evidence="5" id="KW-1133">Transmembrane helix</keyword>
<dbReference type="InterPro" id="IPR023213">
    <property type="entry name" value="CAT-like_dom_sf"/>
</dbReference>
<evidence type="ECO:0000256" key="3">
    <source>
        <dbReference type="ARBA" id="ARBA00022553"/>
    </source>
</evidence>
<feature type="domain" description="Carrier" evidence="6">
    <location>
        <begin position="947"/>
        <end position="1022"/>
    </location>
</feature>
<feature type="domain" description="Carrier" evidence="6">
    <location>
        <begin position="1999"/>
        <end position="2079"/>
    </location>
</feature>
<protein>
    <recommendedName>
        <fullName evidence="6">Carrier domain-containing protein</fullName>
    </recommendedName>
</protein>
<comment type="cofactor">
    <cofactor evidence="1">
        <name>pantetheine 4'-phosphate</name>
        <dbReference type="ChEBI" id="CHEBI:47942"/>
    </cofactor>
</comment>
<evidence type="ECO:0000259" key="6">
    <source>
        <dbReference type="PROSITE" id="PS50075"/>
    </source>
</evidence>
<feature type="region of interest" description="Disordered" evidence="4">
    <location>
        <begin position="209"/>
        <end position="228"/>
    </location>
</feature>
<dbReference type="Gene3D" id="3.30.559.30">
    <property type="entry name" value="Nonribosomal peptide synthetase, condensation domain"/>
    <property type="match status" value="3"/>
</dbReference>
<dbReference type="InterPro" id="IPR010071">
    <property type="entry name" value="AA_adenyl_dom"/>
</dbReference>
<dbReference type="SMART" id="SM01294">
    <property type="entry name" value="PKS_PP_betabranch"/>
    <property type="match status" value="1"/>
</dbReference>
<dbReference type="NCBIfam" id="NF003417">
    <property type="entry name" value="PRK04813.1"/>
    <property type="match status" value="2"/>
</dbReference>
<sequence length="2374" mass="254032">MELDDLVLPLTRGQLDIWIAQKTGSFGAKWQLGELIRIQGAIEPELLQRSIVQAVREAEPLRAGFLELNGKVFQKPVDYPDVELARYDLTGSPDPAQDAHRLASSIQRILMPLAGPLFKFALMQTQVDEFYWFVCCHHIVVDGIGITLVCHRIAEIYNAIAAGASASPAFFGSLKDLIDCELEYESSTDYLNDRAYWIRNIPQESEPRYRLPAAADDGSGPDEPSEPVQLDPPAVAGIQVLSQACGVRRSSVITAACALLVRAFDTESPEVVLDFPASRRVRPETHTVAGMISGFVPLTLKTPPELSIAEFCKNVDTCMREALQHQRFPVHSIDYNARLRGSGQASNRVVVNFIPGTHLGDLAGAPASGTLTHAGPVEFALIFFRDGDQLFLSTAGPGQLFSNSDARDLAQRLGRVLVAMVAEVGRPVSSVDVLGEAEHVRLGVWGNRAGWTRLPVAVSIPVVFAEQVARNPQAIAVRAGGQSMTYRELDAAANRLAHRLAGRGVGPGQCVALLLERSAEAIVAILAVLKTGAAYLAIDPAVPAARLRFVLADAAPAVVLSSTALSARLHRVDVAVLDLADPGLDAQPDTGLPPPHPHDIAYLIYTSGTTGTPKGVAITHHNVTALLAHPDAGLPTPGVWTHAHSLAFDVSVWEILAPLLRGGRLVVVDETVAASPPELHQLLVAEGVSVLTQTPSAAAMLSPHGLETTTLVTVGEACPLPVVHQWAPGRVMLNAYGPTETTMCVTISTPLTAATPVVPIGAPVPGATLHVLDPWLRPVPIGVIGELYIAGAGVAVGYLGRPALSATRFIANPYGQPGARMYRSGDLVRWGPDGQLHYLGRADEQVKIRGYRIELGEIHTALSALDGVEQAVVIARHDHPGHPRLIGYITGTANPTHARTQLAEQLPAYMIPAAIITLDTLPLTPNGKLDTHALPAPDTPDLHDYQAPNTVLEEILATIYAQVLGLDQVSINDSFFDLGGDSLLAMRLSGAINTTLDADVSVPTVFDAPTVAQLVGHIGVGSRRLQPLVAAERPAVVPLSYAQQRLWFVDQLQGPSPVYNLAAALRLNGRLDTDELRAAMADVVGRHESLRTLLAAPEGIPQQLVLSPERVDFGWDLVDATSWSADRLEEAIGAAARRGFDLGTEIPLRATLFCVAEEEHVLVAVVHHIAADGWSIGPLIRDLGVAYSSRCAGQPPGWAPLPVQYVDYTLWQRAQLGDLDDSDSPIAAQLDYWEQALAGLPERLQLPTDRPYPPVADQRGSNVIVDFPAELQQQVARLGREHNTTSFMVIQAAVAVLLSKVSASPEVAVGFPIAGRRDPALDELVGFFINTLVLRVDVSKDPTTAELLDQVRRRSLAAYEHQDVPFEVLVERLNPSRSLAHHPLIQVMVGWQFAGDSDPAAELALEGLQVTSLPVNTRTARMDLAFSLAERFTEGGDPAGIGGTVEFRTDVFDAASVHALVGRLERVLVAMTADPAQRISSIDVLDEGEHARLDELGNRAVLTQPATEASIPAVFAEQVTRAPDAVAVTFEGRSLTYRELDAAANRLAHLLAGHGAGPGQSVALLFSRSADAIVAILAVLKTGAAYLPMDPALPAARIEFMVADSGPIAAITTACLRSRFDKCELAVFDFDDPRVDSQPNTALPNPAPDDLAHIVYTSGTTGVPKGVTVTHHNVTQMFDALDIGVELAPHQVWTQFHSYAFDFSVWEIWGALLFGGRLVVVPDSVARTPEDFHAMLVDQQVTVLTQTPSAVGMLSPQGLESAALVIGAEPCPVELVNRWAPGRVMVNVYGPTETTMWASKSAPLAAGSGPPPIGSPIAWAAFFVLDAWLNPVPAGVIGELYLAGRGVGVGYVRRAGLTGSRFVACPFGGPGTRMYRTGDLVRWGPDGQLHYLGRADEQVKIRGYRIELGEIQTALSALDGVEQAAVIAREDRPGDKRLVGYITGTADPTQARTALAERLPAYMIPAAVVVIQALPLTPNGKLDTRALPAPEYTVGPYRPPGSAIEEILAGIYAQVLGLDRVGIDDSFFDLGGDSILSMQVVARARAAGLICRPRDVFVEQTVARLARVATVADGIAGVVDEGVGPVIATPIMCWLRSVDGPIDEFNQTIVMSAPVGATESDVVAVLQALLDRHAMLRLRVDSDGADGWSLWVPNAGLVDAGACLQRVDVLSDDALVAARARLNPATGSMLSALWVADTGQLAMIIHHLAIDGVSWRILLEDLNIAWAQHHSGQPIALPPGGTSFVRWSTLLDQHARHPHVVAHADTWKQLTATPARLPAVQAAVDTYASAGQLTAQLDSELTRMLLGEVPAAFHAGVQDILLIAFAMALAQFLGHRRHPDRHRRRRPRPPRGTGRRGRPVPHRGDGSPPNTRCP</sequence>
<feature type="compositionally biased region" description="Basic residues" evidence="4">
    <location>
        <begin position="2336"/>
        <end position="2361"/>
    </location>
</feature>
<feature type="region of interest" description="Disordered" evidence="4">
    <location>
        <begin position="2336"/>
        <end position="2374"/>
    </location>
</feature>
<dbReference type="CDD" id="cd19540">
    <property type="entry name" value="LCL_NRPS-like"/>
    <property type="match status" value="1"/>
</dbReference>
<dbReference type="InterPro" id="IPR036736">
    <property type="entry name" value="ACP-like_sf"/>
</dbReference>
<dbReference type="PANTHER" id="PTHR45527">
    <property type="entry name" value="NONRIBOSOMAL PEPTIDE SYNTHETASE"/>
    <property type="match status" value="1"/>
</dbReference>